<comment type="caution">
    <text evidence="5">The sequence shown here is derived from an EMBL/GenBank/DDBJ whole genome shotgun (WGS) entry which is preliminary data.</text>
</comment>
<keyword evidence="3" id="KW-0732">Signal</keyword>
<dbReference type="GO" id="GO:0006865">
    <property type="term" value="P:amino acid transport"/>
    <property type="evidence" value="ECO:0007669"/>
    <property type="project" value="TreeGrafter"/>
</dbReference>
<dbReference type="EMBL" id="BCSY01000046">
    <property type="protein sequence ID" value="GAS96050.1"/>
    <property type="molecule type" value="Genomic_DNA"/>
</dbReference>
<dbReference type="Gene3D" id="3.40.190.10">
    <property type="entry name" value="Periplasmic binding protein-like II"/>
    <property type="match status" value="2"/>
</dbReference>
<dbReference type="SMART" id="SM00062">
    <property type="entry name" value="PBPb"/>
    <property type="match status" value="1"/>
</dbReference>
<evidence type="ECO:0000313" key="6">
    <source>
        <dbReference type="Proteomes" id="UP000069443"/>
    </source>
</evidence>
<dbReference type="SUPFAM" id="SSF53850">
    <property type="entry name" value="Periplasmic binding protein-like II"/>
    <property type="match status" value="1"/>
</dbReference>
<gene>
    <name evidence="5" type="ORF">RMCC_3016</name>
</gene>
<evidence type="ECO:0000256" key="3">
    <source>
        <dbReference type="ARBA" id="ARBA00022729"/>
    </source>
</evidence>
<dbReference type="OrthoDB" id="9807888at2"/>
<dbReference type="Proteomes" id="UP000069443">
    <property type="component" value="Unassembled WGS sequence"/>
</dbReference>
<evidence type="ECO:0000313" key="5">
    <source>
        <dbReference type="EMBL" id="GAS96050.1"/>
    </source>
</evidence>
<evidence type="ECO:0000259" key="4">
    <source>
        <dbReference type="SMART" id="SM00062"/>
    </source>
</evidence>
<accession>A0A117IAA2</accession>
<feature type="domain" description="Solute-binding protein family 3/N-terminal" evidence="4">
    <location>
        <begin position="84"/>
        <end position="306"/>
    </location>
</feature>
<dbReference type="PANTHER" id="PTHR30085:SF6">
    <property type="entry name" value="ABC TRANSPORTER GLUTAMINE-BINDING PROTEIN GLNH"/>
    <property type="match status" value="1"/>
</dbReference>
<dbReference type="RefSeq" id="WP_062657140.1">
    <property type="nucleotide sequence ID" value="NZ_BCSY01000046.1"/>
</dbReference>
<evidence type="ECO:0000256" key="2">
    <source>
        <dbReference type="ARBA" id="ARBA00022448"/>
    </source>
</evidence>
<dbReference type="GO" id="GO:0030288">
    <property type="term" value="C:outer membrane-bounded periplasmic space"/>
    <property type="evidence" value="ECO:0007669"/>
    <property type="project" value="TreeGrafter"/>
</dbReference>
<comment type="similarity">
    <text evidence="1">Belongs to the bacterial solute-binding protein 3 family.</text>
</comment>
<reference evidence="6" key="1">
    <citation type="journal article" date="2016" name="Genome Announc.">
        <title>Draft Genome Sequences of Five Rapidly Growing Mycobacterium Species, M. thermoresistibile, M. fortuitum subsp. acetamidolyticum, M. canariasense, M. brisbanense, and M. novocastrense.</title>
        <authorList>
            <person name="Katahira K."/>
            <person name="Ogura Y."/>
            <person name="Gotoh Y."/>
            <person name="Hayashi T."/>
        </authorList>
    </citation>
    <scope>NUCLEOTIDE SEQUENCE [LARGE SCALE GENOMIC DNA]</scope>
    <source>
        <strain evidence="6">JCM15298</strain>
    </source>
</reference>
<organism evidence="5 6">
    <name type="scientific">Mycolicibacterium canariasense</name>
    <name type="common">Mycobacterium canariasense</name>
    <dbReference type="NCBI Taxonomy" id="228230"/>
    <lineage>
        <taxon>Bacteria</taxon>
        <taxon>Bacillati</taxon>
        <taxon>Actinomycetota</taxon>
        <taxon>Actinomycetes</taxon>
        <taxon>Mycobacteriales</taxon>
        <taxon>Mycobacteriaceae</taxon>
        <taxon>Mycolicibacterium</taxon>
    </lineage>
</organism>
<keyword evidence="2" id="KW-0813">Transport</keyword>
<dbReference type="PROSITE" id="PS51257">
    <property type="entry name" value="PROKAR_LIPOPROTEIN"/>
    <property type="match status" value="1"/>
</dbReference>
<dbReference type="STRING" id="228230.RMCC_3016"/>
<dbReference type="InterPro" id="IPR051455">
    <property type="entry name" value="Bact_solute-bind_prot3"/>
</dbReference>
<dbReference type="GO" id="GO:0005576">
    <property type="term" value="C:extracellular region"/>
    <property type="evidence" value="ECO:0007669"/>
    <property type="project" value="TreeGrafter"/>
</dbReference>
<proteinExistence type="inferred from homology"/>
<reference evidence="6" key="2">
    <citation type="submission" date="2016-02" db="EMBL/GenBank/DDBJ databases">
        <title>Draft genome sequence of five rapidly growing Mycobacterium species.</title>
        <authorList>
            <person name="Katahira K."/>
            <person name="Gotou Y."/>
            <person name="Iida K."/>
            <person name="Ogura Y."/>
            <person name="Hayashi T."/>
        </authorList>
    </citation>
    <scope>NUCLEOTIDE SEQUENCE [LARGE SCALE GENOMIC DNA]</scope>
    <source>
        <strain evidence="6">JCM15298</strain>
    </source>
</reference>
<dbReference type="CDD" id="cd13690">
    <property type="entry name" value="PBP2_GluB"/>
    <property type="match status" value="1"/>
</dbReference>
<dbReference type="AlphaFoldDB" id="A0A117IAA2"/>
<evidence type="ECO:0000256" key="1">
    <source>
        <dbReference type="ARBA" id="ARBA00010333"/>
    </source>
</evidence>
<name>A0A117IAA2_MYCCR</name>
<dbReference type="Pfam" id="PF00497">
    <property type="entry name" value="SBP_bac_3"/>
    <property type="match status" value="1"/>
</dbReference>
<sequence length="319" mass="33354">MRARIILVLAMIGIVVGCGSVSEPVSVSVAPVDASPAGVTEATAAPAVAGDNCDTEASLRPGRQAAPGAMPPGSTMAAIAARGRLIAGVDQSQFLFGFRNPATGALEGFDIDIARQIARAIFGDPNRIEFRVVEAGRREAVLQSGEVDVVVRTFSINCARRQNVEFSTVYFNADQRILVLEGSGIDSAAALAGKRACAVSGTTSLAKLYGLDPRPIVVGAPTWTDCLVMLQQGQIDAIGTDGVVLAGLAEQDPNVRIVGGSLGVEPYGVGIKKENQDLVRFVNGMLEQIRADGTWQRLYDASLQPLGPSPGPPPARYQD</sequence>
<keyword evidence="6" id="KW-1185">Reference proteome</keyword>
<protein>
    <submittedName>
        <fullName evidence="5">Amino acid ABC transporter substrate-binding protein, PAAT family</fullName>
    </submittedName>
</protein>
<dbReference type="InterPro" id="IPR001638">
    <property type="entry name" value="Solute-binding_3/MltF_N"/>
</dbReference>
<dbReference type="PANTHER" id="PTHR30085">
    <property type="entry name" value="AMINO ACID ABC TRANSPORTER PERMEASE"/>
    <property type="match status" value="1"/>
</dbReference>